<evidence type="ECO:0000256" key="1">
    <source>
        <dbReference type="ARBA" id="ARBA00010396"/>
    </source>
</evidence>
<dbReference type="SUPFAM" id="SSF53335">
    <property type="entry name" value="S-adenosyl-L-methionine-dependent methyltransferases"/>
    <property type="match status" value="1"/>
</dbReference>
<dbReference type="PIRSF" id="PIRSF004486">
    <property type="entry name" value="MraW"/>
    <property type="match status" value="1"/>
</dbReference>
<dbReference type="InterPro" id="IPR023397">
    <property type="entry name" value="SAM-dep_MeTrfase_MraW_recog"/>
</dbReference>
<comment type="similarity">
    <text evidence="1 6">Belongs to the methyltransferase superfamily. RsmH family.</text>
</comment>
<feature type="binding site" evidence="6">
    <location>
        <position position="72"/>
    </location>
    <ligand>
        <name>S-adenosyl-L-methionine</name>
        <dbReference type="ChEBI" id="CHEBI:59789"/>
    </ligand>
</feature>
<proteinExistence type="inferred from homology"/>
<comment type="function">
    <text evidence="6">Specifically methylates the N4 position of cytidine in position 1402 (C1402) of 16S rRNA.</text>
</comment>
<evidence type="ECO:0000256" key="2">
    <source>
        <dbReference type="ARBA" id="ARBA00022552"/>
    </source>
</evidence>
<dbReference type="Gene3D" id="1.10.150.170">
    <property type="entry name" value="Putative methyltransferase TM0872, insert domain"/>
    <property type="match status" value="1"/>
</dbReference>
<evidence type="ECO:0000313" key="7">
    <source>
        <dbReference type="EMBL" id="OGK37676.1"/>
    </source>
</evidence>
<protein>
    <recommendedName>
        <fullName evidence="6">Ribosomal RNA small subunit methyltransferase H</fullName>
        <ecNumber evidence="6">2.1.1.199</ecNumber>
    </recommendedName>
    <alternativeName>
        <fullName evidence="6">16S rRNA m(4)C1402 methyltransferase</fullName>
    </alternativeName>
    <alternativeName>
        <fullName evidence="6">rRNA (cytosine-N(4)-)-methyltransferase RsmH</fullName>
    </alternativeName>
</protein>
<dbReference type="CDD" id="cd02440">
    <property type="entry name" value="AdoMet_MTases"/>
    <property type="match status" value="1"/>
</dbReference>
<dbReference type="InterPro" id="IPR029063">
    <property type="entry name" value="SAM-dependent_MTases_sf"/>
</dbReference>
<dbReference type="AlphaFoldDB" id="A0A1F7I2U1"/>
<feature type="binding site" evidence="6">
    <location>
        <position position="93"/>
    </location>
    <ligand>
        <name>S-adenosyl-L-methionine</name>
        <dbReference type="ChEBI" id="CHEBI:59789"/>
    </ligand>
</feature>
<organism evidence="7 8">
    <name type="scientific">Candidatus Roizmanbacteria bacterium RIFCSPHIGHO2_12_FULL_41_11</name>
    <dbReference type="NCBI Taxonomy" id="1802052"/>
    <lineage>
        <taxon>Bacteria</taxon>
        <taxon>Candidatus Roizmaniibacteriota</taxon>
    </lineage>
</organism>
<name>A0A1F7I2U1_9BACT</name>
<dbReference type="Pfam" id="PF01795">
    <property type="entry name" value="Methyltransf_5"/>
    <property type="match status" value="1"/>
</dbReference>
<dbReference type="PANTHER" id="PTHR11265">
    <property type="entry name" value="S-ADENOSYL-METHYLTRANSFERASE MRAW"/>
    <property type="match status" value="1"/>
</dbReference>
<evidence type="ECO:0000256" key="6">
    <source>
        <dbReference type="HAMAP-Rule" id="MF_01007"/>
    </source>
</evidence>
<dbReference type="Gene3D" id="3.40.50.150">
    <property type="entry name" value="Vaccinia Virus protein VP39"/>
    <property type="match status" value="1"/>
</dbReference>
<dbReference type="GO" id="GO:0005737">
    <property type="term" value="C:cytoplasm"/>
    <property type="evidence" value="ECO:0007669"/>
    <property type="project" value="UniProtKB-SubCell"/>
</dbReference>
<feature type="binding site" evidence="6">
    <location>
        <position position="47"/>
    </location>
    <ligand>
        <name>S-adenosyl-L-methionine</name>
        <dbReference type="ChEBI" id="CHEBI:59789"/>
    </ligand>
</feature>
<comment type="caution">
    <text evidence="6">Lacks conserved residue(s) required for the propagation of feature annotation.</text>
</comment>
<evidence type="ECO:0000256" key="3">
    <source>
        <dbReference type="ARBA" id="ARBA00022603"/>
    </source>
</evidence>
<dbReference type="GO" id="GO:0071424">
    <property type="term" value="F:rRNA (cytosine-N4-)-methyltransferase activity"/>
    <property type="evidence" value="ECO:0007669"/>
    <property type="project" value="UniProtKB-UniRule"/>
</dbReference>
<feature type="binding site" evidence="6">
    <location>
        <begin position="30"/>
        <end position="32"/>
    </location>
    <ligand>
        <name>S-adenosyl-L-methionine</name>
        <dbReference type="ChEBI" id="CHEBI:59789"/>
    </ligand>
</feature>
<keyword evidence="4 6" id="KW-0808">Transferase</keyword>
<dbReference type="NCBIfam" id="TIGR00006">
    <property type="entry name" value="16S rRNA (cytosine(1402)-N(4))-methyltransferase RsmH"/>
    <property type="match status" value="1"/>
</dbReference>
<dbReference type="EC" id="2.1.1.199" evidence="6"/>
<accession>A0A1F7I2U1</accession>
<comment type="caution">
    <text evidence="7">The sequence shown here is derived from an EMBL/GenBank/DDBJ whole genome shotgun (WGS) entry which is preliminary data.</text>
</comment>
<dbReference type="GO" id="GO:0070475">
    <property type="term" value="P:rRNA base methylation"/>
    <property type="evidence" value="ECO:0007669"/>
    <property type="project" value="UniProtKB-UniRule"/>
</dbReference>
<evidence type="ECO:0000313" key="8">
    <source>
        <dbReference type="Proteomes" id="UP000176803"/>
    </source>
</evidence>
<dbReference type="InterPro" id="IPR002903">
    <property type="entry name" value="RsmH"/>
</dbReference>
<comment type="subcellular location">
    <subcellularLocation>
        <location evidence="6">Cytoplasm</location>
    </subcellularLocation>
</comment>
<dbReference type="EMBL" id="MGAC01000034">
    <property type="protein sequence ID" value="OGK37676.1"/>
    <property type="molecule type" value="Genomic_DNA"/>
</dbReference>
<gene>
    <name evidence="6" type="primary">rsmH</name>
    <name evidence="7" type="ORF">A3F03_03435</name>
</gene>
<dbReference type="Proteomes" id="UP000176803">
    <property type="component" value="Unassembled WGS sequence"/>
</dbReference>
<keyword evidence="6" id="KW-0963">Cytoplasm</keyword>
<comment type="catalytic activity">
    <reaction evidence="6">
        <text>cytidine(1402) in 16S rRNA + S-adenosyl-L-methionine = N(4)-methylcytidine(1402) in 16S rRNA + S-adenosyl-L-homocysteine + H(+)</text>
        <dbReference type="Rhea" id="RHEA:42928"/>
        <dbReference type="Rhea" id="RHEA-COMP:10286"/>
        <dbReference type="Rhea" id="RHEA-COMP:10287"/>
        <dbReference type="ChEBI" id="CHEBI:15378"/>
        <dbReference type="ChEBI" id="CHEBI:57856"/>
        <dbReference type="ChEBI" id="CHEBI:59789"/>
        <dbReference type="ChEBI" id="CHEBI:74506"/>
        <dbReference type="ChEBI" id="CHEBI:82748"/>
        <dbReference type="EC" id="2.1.1.199"/>
    </reaction>
</comment>
<keyword evidence="3 6" id="KW-0489">Methyltransferase</keyword>
<keyword evidence="2 6" id="KW-0698">rRNA processing</keyword>
<dbReference type="HAMAP" id="MF_01007">
    <property type="entry name" value="16SrRNA_methyltr_H"/>
    <property type="match status" value="1"/>
</dbReference>
<reference evidence="7 8" key="1">
    <citation type="journal article" date="2016" name="Nat. Commun.">
        <title>Thousands of microbial genomes shed light on interconnected biogeochemical processes in an aquifer system.</title>
        <authorList>
            <person name="Anantharaman K."/>
            <person name="Brown C.T."/>
            <person name="Hug L.A."/>
            <person name="Sharon I."/>
            <person name="Castelle C.J."/>
            <person name="Probst A.J."/>
            <person name="Thomas B.C."/>
            <person name="Singh A."/>
            <person name="Wilkins M.J."/>
            <person name="Karaoz U."/>
            <person name="Brodie E.L."/>
            <person name="Williams K.H."/>
            <person name="Hubbard S.S."/>
            <person name="Banfield J.F."/>
        </authorList>
    </citation>
    <scope>NUCLEOTIDE SEQUENCE [LARGE SCALE GENOMIC DNA]</scope>
</reference>
<dbReference type="PANTHER" id="PTHR11265:SF0">
    <property type="entry name" value="12S RRNA N4-METHYLCYTIDINE METHYLTRANSFERASE"/>
    <property type="match status" value="1"/>
</dbReference>
<dbReference type="SUPFAM" id="SSF81799">
    <property type="entry name" value="Putative methyltransferase TM0872, insert domain"/>
    <property type="match status" value="1"/>
</dbReference>
<evidence type="ECO:0000256" key="4">
    <source>
        <dbReference type="ARBA" id="ARBA00022679"/>
    </source>
</evidence>
<keyword evidence="5 6" id="KW-0949">S-adenosyl-L-methionine</keyword>
<sequence>MHTPVFLNQVMESLGIKRGGQYIDATAGEGGHLKQMLLQGARVLAIDWNPEQITALKKQITDQNVLFHCGNFADIETIAGEKGFAQVDGILFDLGLSMRELQNLEKGFSYKRPEEPLDMRLNEETQLTAAEIINRFSEEELADILAKNSEELYSAKIAKQIVEERRIQKIYTVGQLLVVLDRSIGGSSGSNEKVYARIFQALRIAVNEEPDNLQKALAGGMKLLAEGGKMVVITFHSLEDRAVKLFARRNHIVEKRIEVKSPHSFERSAKLRVLQK</sequence>
<evidence type="ECO:0000256" key="5">
    <source>
        <dbReference type="ARBA" id="ARBA00022691"/>
    </source>
</evidence>